<reference evidence="1 2" key="1">
    <citation type="submission" date="2017-11" db="EMBL/GenBank/DDBJ databases">
        <title>De-novo sequencing of pomegranate (Punica granatum L.) genome.</title>
        <authorList>
            <person name="Akparov Z."/>
            <person name="Amiraslanov A."/>
            <person name="Hajiyeva S."/>
            <person name="Abbasov M."/>
            <person name="Kaur K."/>
            <person name="Hamwieh A."/>
            <person name="Solovyev V."/>
            <person name="Salamov A."/>
            <person name="Braich B."/>
            <person name="Kosarev P."/>
            <person name="Mahmoud A."/>
            <person name="Hajiyev E."/>
            <person name="Babayeva S."/>
            <person name="Izzatullayeva V."/>
            <person name="Mammadov A."/>
            <person name="Mammadov A."/>
            <person name="Sharifova S."/>
            <person name="Ojaghi J."/>
            <person name="Eynullazada K."/>
            <person name="Bayramov B."/>
            <person name="Abdulazimova A."/>
            <person name="Shahmuradov I."/>
        </authorList>
    </citation>
    <scope>NUCLEOTIDE SEQUENCE [LARGE SCALE GENOMIC DNA]</scope>
    <source>
        <strain evidence="2">cv. AG2017</strain>
        <tissue evidence="1">Leaf</tissue>
    </source>
</reference>
<gene>
    <name evidence="1" type="ORF">CRG98_044209</name>
</gene>
<sequence length="178" mass="20478">MSTLIDEALTQVVLQVIEGRSYVEALVAETIRSLDYIQSKSMWDNDGIPHHLQMWLLGHIWPFYSYHPFLNLVDTHLFEDIPTDADRTAYKVAWADSTPSPIGRFLRVSGIRWMWDTRLMQDLYFQEHPTDKERAYCATSAFLPASPWASGNYSGVRHFDDYAQGVAVHLRRTGLTSP</sequence>
<dbReference type="AlphaFoldDB" id="A0A2I0HUM3"/>
<proteinExistence type="predicted"/>
<keyword evidence="2" id="KW-1185">Reference proteome</keyword>
<organism evidence="1 2">
    <name type="scientific">Punica granatum</name>
    <name type="common">Pomegranate</name>
    <dbReference type="NCBI Taxonomy" id="22663"/>
    <lineage>
        <taxon>Eukaryota</taxon>
        <taxon>Viridiplantae</taxon>
        <taxon>Streptophyta</taxon>
        <taxon>Embryophyta</taxon>
        <taxon>Tracheophyta</taxon>
        <taxon>Spermatophyta</taxon>
        <taxon>Magnoliopsida</taxon>
        <taxon>eudicotyledons</taxon>
        <taxon>Gunneridae</taxon>
        <taxon>Pentapetalae</taxon>
        <taxon>rosids</taxon>
        <taxon>malvids</taxon>
        <taxon>Myrtales</taxon>
        <taxon>Lythraceae</taxon>
        <taxon>Punica</taxon>
    </lineage>
</organism>
<protein>
    <submittedName>
        <fullName evidence="1">Uncharacterized protein</fullName>
    </submittedName>
</protein>
<evidence type="ECO:0000313" key="2">
    <source>
        <dbReference type="Proteomes" id="UP000233551"/>
    </source>
</evidence>
<accession>A0A2I0HUM3</accession>
<comment type="caution">
    <text evidence="1">The sequence shown here is derived from an EMBL/GenBank/DDBJ whole genome shotgun (WGS) entry which is preliminary data.</text>
</comment>
<dbReference type="EMBL" id="PGOL01005348">
    <property type="protein sequence ID" value="PKI35399.1"/>
    <property type="molecule type" value="Genomic_DNA"/>
</dbReference>
<evidence type="ECO:0000313" key="1">
    <source>
        <dbReference type="EMBL" id="PKI35399.1"/>
    </source>
</evidence>
<dbReference type="Proteomes" id="UP000233551">
    <property type="component" value="Unassembled WGS sequence"/>
</dbReference>
<name>A0A2I0HUM3_PUNGR</name>